<evidence type="ECO:0000313" key="2">
    <source>
        <dbReference type="Proteomes" id="UP000598196"/>
    </source>
</evidence>
<keyword evidence="2" id="KW-1185">Reference proteome</keyword>
<sequence>MPRYFVRDSQKVTLLNPMLVAKLGHGQPALRLTQQPVIWALGKTALLHRYVLVVLAEEIRRSYPLDHRQDYRDILDPIHRMSGLIT</sequence>
<accession>A0A917YNA0</accession>
<reference evidence="1 2" key="1">
    <citation type="journal article" date="2014" name="Int. J. Syst. Evol. Microbiol.">
        <title>Complete genome sequence of Corynebacterium casei LMG S-19264T (=DSM 44701T), isolated from a smear-ripened cheese.</title>
        <authorList>
            <consortium name="US DOE Joint Genome Institute (JGI-PGF)"/>
            <person name="Walter F."/>
            <person name="Albersmeier A."/>
            <person name="Kalinowski J."/>
            <person name="Ruckert C."/>
        </authorList>
    </citation>
    <scope>NUCLEOTIDE SEQUENCE [LARGE SCALE GENOMIC DNA]</scope>
    <source>
        <strain evidence="1 2">CGMCC 1.7029</strain>
    </source>
</reference>
<dbReference type="AlphaFoldDB" id="A0A917YNA0"/>
<proteinExistence type="predicted"/>
<dbReference type="Proteomes" id="UP000598196">
    <property type="component" value="Unassembled WGS sequence"/>
</dbReference>
<gene>
    <name evidence="1" type="ORF">GCM10010991_35510</name>
</gene>
<dbReference type="EMBL" id="BMLP01000012">
    <property type="protein sequence ID" value="GGO38361.1"/>
    <property type="molecule type" value="Genomic_DNA"/>
</dbReference>
<protein>
    <submittedName>
        <fullName evidence="1">Uncharacterized protein</fullName>
    </submittedName>
</protein>
<organism evidence="1 2">
    <name type="scientific">Gemmobacter aquaticus</name>
    <dbReference type="NCBI Taxonomy" id="490185"/>
    <lineage>
        <taxon>Bacteria</taxon>
        <taxon>Pseudomonadati</taxon>
        <taxon>Pseudomonadota</taxon>
        <taxon>Alphaproteobacteria</taxon>
        <taxon>Rhodobacterales</taxon>
        <taxon>Paracoccaceae</taxon>
        <taxon>Gemmobacter</taxon>
    </lineage>
</organism>
<evidence type="ECO:0000313" key="1">
    <source>
        <dbReference type="EMBL" id="GGO38361.1"/>
    </source>
</evidence>
<comment type="caution">
    <text evidence="1">The sequence shown here is derived from an EMBL/GenBank/DDBJ whole genome shotgun (WGS) entry which is preliminary data.</text>
</comment>
<name>A0A917YNA0_9RHOB</name>